<evidence type="ECO:0000313" key="6">
    <source>
        <dbReference type="EMBL" id="SMF79148.1"/>
    </source>
</evidence>
<feature type="domain" description="HTH lysR-type" evidence="5">
    <location>
        <begin position="1"/>
        <end position="58"/>
    </location>
</feature>
<evidence type="ECO:0000313" key="7">
    <source>
        <dbReference type="Proteomes" id="UP000192917"/>
    </source>
</evidence>
<reference evidence="6 7" key="1">
    <citation type="submission" date="2017-04" db="EMBL/GenBank/DDBJ databases">
        <authorList>
            <person name="Afonso C.L."/>
            <person name="Miller P.J."/>
            <person name="Scott M.A."/>
            <person name="Spackman E."/>
            <person name="Goraichik I."/>
            <person name="Dimitrov K.M."/>
            <person name="Suarez D.L."/>
            <person name="Swayne D.E."/>
        </authorList>
    </citation>
    <scope>NUCLEOTIDE SEQUENCE [LARGE SCALE GENOMIC DNA]</scope>
    <source>
        <strain evidence="6 7">USBA 355</strain>
    </source>
</reference>
<dbReference type="EMBL" id="FWZX01000039">
    <property type="protein sequence ID" value="SMF79148.1"/>
    <property type="molecule type" value="Genomic_DNA"/>
</dbReference>
<accession>A0A1Y6CNW4</accession>
<dbReference type="Gene3D" id="3.40.190.10">
    <property type="entry name" value="Periplasmic binding protein-like II"/>
    <property type="match status" value="2"/>
</dbReference>
<dbReference type="GO" id="GO:0003700">
    <property type="term" value="F:DNA-binding transcription factor activity"/>
    <property type="evidence" value="ECO:0007669"/>
    <property type="project" value="InterPro"/>
</dbReference>
<dbReference type="GO" id="GO:0000976">
    <property type="term" value="F:transcription cis-regulatory region binding"/>
    <property type="evidence" value="ECO:0007669"/>
    <property type="project" value="TreeGrafter"/>
</dbReference>
<dbReference type="Pfam" id="PF00126">
    <property type="entry name" value="HTH_1"/>
    <property type="match status" value="1"/>
</dbReference>
<dbReference type="PANTHER" id="PTHR30126">
    <property type="entry name" value="HTH-TYPE TRANSCRIPTIONAL REGULATOR"/>
    <property type="match status" value="1"/>
</dbReference>
<dbReference type="Gene3D" id="1.10.10.10">
    <property type="entry name" value="Winged helix-like DNA-binding domain superfamily/Winged helix DNA-binding domain"/>
    <property type="match status" value="1"/>
</dbReference>
<dbReference type="InterPro" id="IPR005119">
    <property type="entry name" value="LysR_subst-bd"/>
</dbReference>
<keyword evidence="2" id="KW-0805">Transcription regulation</keyword>
<evidence type="ECO:0000256" key="4">
    <source>
        <dbReference type="ARBA" id="ARBA00023163"/>
    </source>
</evidence>
<evidence type="ECO:0000256" key="3">
    <source>
        <dbReference type="ARBA" id="ARBA00023125"/>
    </source>
</evidence>
<dbReference type="STRING" id="560819.SAMN05428998_13953"/>
<dbReference type="FunFam" id="1.10.10.10:FF:000001">
    <property type="entry name" value="LysR family transcriptional regulator"/>
    <property type="match status" value="1"/>
</dbReference>
<evidence type="ECO:0000256" key="2">
    <source>
        <dbReference type="ARBA" id="ARBA00023015"/>
    </source>
</evidence>
<dbReference type="PANTHER" id="PTHR30126:SF77">
    <property type="entry name" value="TRANSCRIPTIONAL REGULATORY PROTEIN"/>
    <property type="match status" value="1"/>
</dbReference>
<dbReference type="PRINTS" id="PR00039">
    <property type="entry name" value="HTHLYSR"/>
</dbReference>
<sequence>MKIEQLETFRWVARLGSFTKAAARQNATQSTVSTRIAELEHSLGARLLDRSRRQVRLTPKGRDLLSYADAILALVAEARLTVGDPAALTGGLRVGVAELVALTWLPAMVSTFHEACPRIQLDLEIGLTDVVLERLVAGEIDVGIVGLSHAPPDGFAATPIGETAFGFLAAPSMALPAPPLDPAALKDVPIISLGPGAEVARLQDDWFRAGRVAPQRFNSSSSIEISAGLARAGLGVALLPVAYFASDLERGSLVRLAVEPPPPPVRFFALHAPGGASTLASRLAEIARRSARASSWRAAR</sequence>
<name>A0A1Y6CNW4_9PROT</name>
<dbReference type="RefSeq" id="WP_159460364.1">
    <property type="nucleotide sequence ID" value="NZ_FWZX01000039.1"/>
</dbReference>
<comment type="similarity">
    <text evidence="1">Belongs to the LysR transcriptional regulatory family.</text>
</comment>
<dbReference type="InterPro" id="IPR000847">
    <property type="entry name" value="LysR_HTH_N"/>
</dbReference>
<dbReference type="AlphaFoldDB" id="A0A1Y6CNW4"/>
<keyword evidence="7" id="KW-1185">Reference proteome</keyword>
<dbReference type="Proteomes" id="UP000192917">
    <property type="component" value="Unassembled WGS sequence"/>
</dbReference>
<dbReference type="Pfam" id="PF03466">
    <property type="entry name" value="LysR_substrate"/>
    <property type="match status" value="1"/>
</dbReference>
<proteinExistence type="inferred from homology"/>
<organism evidence="6 7">
    <name type="scientific">Tistlia consotensis USBA 355</name>
    <dbReference type="NCBI Taxonomy" id="560819"/>
    <lineage>
        <taxon>Bacteria</taxon>
        <taxon>Pseudomonadati</taxon>
        <taxon>Pseudomonadota</taxon>
        <taxon>Alphaproteobacteria</taxon>
        <taxon>Rhodospirillales</taxon>
        <taxon>Rhodovibrionaceae</taxon>
        <taxon>Tistlia</taxon>
    </lineage>
</organism>
<keyword evidence="4" id="KW-0804">Transcription</keyword>
<dbReference type="CDD" id="cd05466">
    <property type="entry name" value="PBP2_LTTR_substrate"/>
    <property type="match status" value="1"/>
</dbReference>
<keyword evidence="3" id="KW-0238">DNA-binding</keyword>
<evidence type="ECO:0000259" key="5">
    <source>
        <dbReference type="PROSITE" id="PS50931"/>
    </source>
</evidence>
<dbReference type="InterPro" id="IPR036388">
    <property type="entry name" value="WH-like_DNA-bd_sf"/>
</dbReference>
<dbReference type="SUPFAM" id="SSF53850">
    <property type="entry name" value="Periplasmic binding protein-like II"/>
    <property type="match status" value="1"/>
</dbReference>
<gene>
    <name evidence="6" type="ORF">SAMN05428998_13953</name>
</gene>
<protein>
    <submittedName>
        <fullName evidence="6">Transcriptional regulator, LysR family</fullName>
    </submittedName>
</protein>
<evidence type="ECO:0000256" key="1">
    <source>
        <dbReference type="ARBA" id="ARBA00009437"/>
    </source>
</evidence>
<dbReference type="SUPFAM" id="SSF46785">
    <property type="entry name" value="Winged helix' DNA-binding domain"/>
    <property type="match status" value="1"/>
</dbReference>
<dbReference type="PROSITE" id="PS50931">
    <property type="entry name" value="HTH_LYSR"/>
    <property type="match status" value="1"/>
</dbReference>
<dbReference type="InterPro" id="IPR036390">
    <property type="entry name" value="WH_DNA-bd_sf"/>
</dbReference>